<dbReference type="Proteomes" id="UP001499910">
    <property type="component" value="Unassembled WGS sequence"/>
</dbReference>
<keyword evidence="2" id="KW-0378">Hydrolase</keyword>
<gene>
    <name evidence="2" type="ORF">GCM10023209_00960</name>
</gene>
<evidence type="ECO:0000313" key="3">
    <source>
        <dbReference type="Proteomes" id="UP001499910"/>
    </source>
</evidence>
<protein>
    <submittedName>
        <fullName evidence="2">Alpha/beta hydrolase</fullName>
    </submittedName>
</protein>
<organism evidence="2 3">
    <name type="scientific">[Roseibacterium] beibuensis</name>
    <dbReference type="NCBI Taxonomy" id="1193142"/>
    <lineage>
        <taxon>Bacteria</taxon>
        <taxon>Pseudomonadati</taxon>
        <taxon>Pseudomonadota</taxon>
        <taxon>Alphaproteobacteria</taxon>
        <taxon>Rhodobacterales</taxon>
        <taxon>Roseobacteraceae</taxon>
        <taxon>Roseicyclus</taxon>
    </lineage>
</organism>
<evidence type="ECO:0000259" key="1">
    <source>
        <dbReference type="Pfam" id="PF12697"/>
    </source>
</evidence>
<dbReference type="EMBL" id="BAABHW010000001">
    <property type="protein sequence ID" value="GAA5064434.1"/>
    <property type="molecule type" value="Genomic_DNA"/>
</dbReference>
<dbReference type="Gene3D" id="3.40.50.1820">
    <property type="entry name" value="alpha/beta hydrolase"/>
    <property type="match status" value="1"/>
</dbReference>
<dbReference type="GO" id="GO:0016787">
    <property type="term" value="F:hydrolase activity"/>
    <property type="evidence" value="ECO:0007669"/>
    <property type="project" value="UniProtKB-KW"/>
</dbReference>
<dbReference type="InterPro" id="IPR029058">
    <property type="entry name" value="AB_hydrolase_fold"/>
</dbReference>
<dbReference type="PANTHER" id="PTHR46438">
    <property type="entry name" value="ALPHA/BETA-HYDROLASES SUPERFAMILY PROTEIN"/>
    <property type="match status" value="1"/>
</dbReference>
<reference evidence="3" key="1">
    <citation type="journal article" date="2019" name="Int. J. Syst. Evol. Microbiol.">
        <title>The Global Catalogue of Microorganisms (GCM) 10K type strain sequencing project: providing services to taxonomists for standard genome sequencing and annotation.</title>
        <authorList>
            <consortium name="The Broad Institute Genomics Platform"/>
            <consortium name="The Broad Institute Genome Sequencing Center for Infectious Disease"/>
            <person name="Wu L."/>
            <person name="Ma J."/>
        </authorList>
    </citation>
    <scope>NUCLEOTIDE SEQUENCE [LARGE SCALE GENOMIC DNA]</scope>
    <source>
        <strain evidence="3">JCM 18015</strain>
    </source>
</reference>
<comment type="caution">
    <text evidence="2">The sequence shown here is derived from an EMBL/GenBank/DDBJ whole genome shotgun (WGS) entry which is preliminary data.</text>
</comment>
<evidence type="ECO:0000313" key="2">
    <source>
        <dbReference type="EMBL" id="GAA5064434.1"/>
    </source>
</evidence>
<dbReference type="Pfam" id="PF12697">
    <property type="entry name" value="Abhydrolase_6"/>
    <property type="match status" value="1"/>
</dbReference>
<feature type="domain" description="AB hydrolase-1" evidence="1">
    <location>
        <begin position="29"/>
        <end position="266"/>
    </location>
</feature>
<keyword evidence="3" id="KW-1185">Reference proteome</keyword>
<accession>A0ABP9KV13</accession>
<name>A0ABP9KV13_9RHOB</name>
<dbReference type="RefSeq" id="WP_259547292.1">
    <property type="nucleotide sequence ID" value="NZ_BAABHW010000001.1"/>
</dbReference>
<sequence length="279" mass="29864">MDLQTHFATSSDGTRIAYATAGDPAAPSILLIHGWSQQYICWTPTISRLADRFHLVAMDLRGHGGSDKPEADAAYTDTRLWGDDVKAVIEAASLDKPVLVGWSYGSRVIAAHIATHGDAHLGGIVLAGGIVAIGKAREDWMVGSASPGLDRDLYTEDIPRRLAATARFVDACTAEPVDRRVYAELVGANMLCPAHVRRALFAANLDFRPVYGALSCPGLVIHGAADTVVSPATGEHAAEIMPKGRFIAYEGVGHVPFLEAPDRFAEDLATFVTDCRTQE</sequence>
<dbReference type="SUPFAM" id="SSF53474">
    <property type="entry name" value="alpha/beta-Hydrolases"/>
    <property type="match status" value="1"/>
</dbReference>
<dbReference type="InterPro" id="IPR000073">
    <property type="entry name" value="AB_hydrolase_1"/>
</dbReference>
<proteinExistence type="predicted"/>
<dbReference type="PANTHER" id="PTHR46438:SF11">
    <property type="entry name" value="LIPASE-RELATED"/>
    <property type="match status" value="1"/>
</dbReference>